<dbReference type="Gene3D" id="3.90.550.10">
    <property type="entry name" value="Spore Coat Polysaccharide Biosynthesis Protein SpsA, Chain A"/>
    <property type="match status" value="1"/>
</dbReference>
<evidence type="ECO:0000256" key="10">
    <source>
        <dbReference type="ARBA" id="ARBA00032598"/>
    </source>
</evidence>
<dbReference type="InterPro" id="IPR029044">
    <property type="entry name" value="Nucleotide-diphossugar_trans"/>
</dbReference>
<feature type="domain" description="Nucleotidyl transferase" evidence="12">
    <location>
        <begin position="2"/>
        <end position="235"/>
    </location>
</feature>
<evidence type="ECO:0000256" key="3">
    <source>
        <dbReference type="ARBA" id="ARBA00012461"/>
    </source>
</evidence>
<keyword evidence="14" id="KW-1185">Reference proteome</keyword>
<evidence type="ECO:0000256" key="7">
    <source>
        <dbReference type="ARBA" id="ARBA00022723"/>
    </source>
</evidence>
<evidence type="ECO:0000256" key="5">
    <source>
        <dbReference type="ARBA" id="ARBA00022679"/>
    </source>
</evidence>
<name>A0A6L8V6H3_9BACL</name>
<evidence type="ECO:0000256" key="2">
    <source>
        <dbReference type="ARBA" id="ARBA00010480"/>
    </source>
</evidence>
<reference evidence="13 14" key="1">
    <citation type="submission" date="2019-12" db="EMBL/GenBank/DDBJ databases">
        <title>Paenibacillus sp. nov. sp. isolated from soil.</title>
        <authorList>
            <person name="Kim J."/>
            <person name="Jeong S.E."/>
            <person name="Jung H.S."/>
            <person name="Jeon C.O."/>
        </authorList>
    </citation>
    <scope>NUCLEOTIDE SEQUENCE [LARGE SCALE GENOMIC DNA]</scope>
    <source>
        <strain evidence="13 14">5J-6</strain>
    </source>
</reference>
<dbReference type="Pfam" id="PF00483">
    <property type="entry name" value="NTP_transferase"/>
    <property type="match status" value="1"/>
</dbReference>
<evidence type="ECO:0000256" key="6">
    <source>
        <dbReference type="ARBA" id="ARBA00022695"/>
    </source>
</evidence>
<dbReference type="EC" id="2.7.7.24" evidence="3"/>
<evidence type="ECO:0000256" key="1">
    <source>
        <dbReference type="ARBA" id="ARBA00001946"/>
    </source>
</evidence>
<dbReference type="AlphaFoldDB" id="A0A6L8V6H3"/>
<evidence type="ECO:0000256" key="11">
    <source>
        <dbReference type="ARBA" id="ARBA00049336"/>
    </source>
</evidence>
<comment type="cofactor">
    <cofactor evidence="1">
        <name>Mg(2+)</name>
        <dbReference type="ChEBI" id="CHEBI:18420"/>
    </cofactor>
</comment>
<comment type="caution">
    <text evidence="13">The sequence shown here is derived from an EMBL/GenBank/DDBJ whole genome shotgun (WGS) entry which is preliminary data.</text>
</comment>
<keyword evidence="6" id="KW-0548">Nucleotidyltransferase</keyword>
<evidence type="ECO:0000313" key="14">
    <source>
        <dbReference type="Proteomes" id="UP000481087"/>
    </source>
</evidence>
<dbReference type="Proteomes" id="UP000481087">
    <property type="component" value="Unassembled WGS sequence"/>
</dbReference>
<dbReference type="GO" id="GO:0008879">
    <property type="term" value="F:glucose-1-phosphate thymidylyltransferase activity"/>
    <property type="evidence" value="ECO:0007669"/>
    <property type="project" value="UniProtKB-EC"/>
</dbReference>
<comment type="similarity">
    <text evidence="2">Belongs to the glucose-1-phosphate thymidylyltransferase family.</text>
</comment>
<dbReference type="PANTHER" id="PTHR43532:SF1">
    <property type="entry name" value="GLUCOSE-1-PHOSPHATE THYMIDYLYLTRANSFERASE 1"/>
    <property type="match status" value="1"/>
</dbReference>
<protein>
    <recommendedName>
        <fullName evidence="4">Glucose-1-phosphate thymidylyltransferase</fullName>
        <ecNumber evidence="3">2.7.7.24</ecNumber>
    </recommendedName>
    <alternativeName>
        <fullName evidence="10">dTDP-glucose pyrophosphorylase</fullName>
    </alternativeName>
    <alternativeName>
        <fullName evidence="9">dTDP-glucose synthase</fullName>
    </alternativeName>
</protein>
<keyword evidence="7" id="KW-0479">Metal-binding</keyword>
<proteinExistence type="inferred from homology"/>
<dbReference type="SUPFAM" id="SSF53448">
    <property type="entry name" value="Nucleotide-diphospho-sugar transferases"/>
    <property type="match status" value="1"/>
</dbReference>
<evidence type="ECO:0000256" key="4">
    <source>
        <dbReference type="ARBA" id="ARBA00017654"/>
    </source>
</evidence>
<evidence type="ECO:0000256" key="9">
    <source>
        <dbReference type="ARBA" id="ARBA00032492"/>
    </source>
</evidence>
<sequence length="253" mass="28132">MKGVILAGGTGTRLRPLTKMINKHLLPVGKYPMIYYGIEKLRAAGITDVLLITGKHSVSLYTEFLGSGKEWGVNISYKIQEEAGGIADALELAQNFVHPGEKLLVLLGDNLFEDSLAGYVKQFEDQSEGAKVFLKEVEDARRYGVPVMEGGLIKRIEEKPEHPQSSYCVTGIYLYDSTVFDLIKTVEPSARGEMEITDVNNLYAMQGKLSYHLLTGWWIDAGTFPSWFEAFDKLREYSHIDSADAKPSAGDDK</sequence>
<dbReference type="GO" id="GO:0046872">
    <property type="term" value="F:metal ion binding"/>
    <property type="evidence" value="ECO:0007669"/>
    <property type="project" value="UniProtKB-KW"/>
</dbReference>
<dbReference type="RefSeq" id="WP_161410291.1">
    <property type="nucleotide sequence ID" value="NZ_WTUZ01000037.1"/>
</dbReference>
<keyword evidence="8" id="KW-0460">Magnesium</keyword>
<accession>A0A6L8V6H3</accession>
<organism evidence="13 14">
    <name type="scientific">Paenibacillus silvestris</name>
    <dbReference type="NCBI Taxonomy" id="2606219"/>
    <lineage>
        <taxon>Bacteria</taxon>
        <taxon>Bacillati</taxon>
        <taxon>Bacillota</taxon>
        <taxon>Bacilli</taxon>
        <taxon>Bacillales</taxon>
        <taxon>Paenibacillaceae</taxon>
        <taxon>Paenibacillus</taxon>
    </lineage>
</organism>
<dbReference type="EMBL" id="WTUZ01000037">
    <property type="protein sequence ID" value="MZQ85983.1"/>
    <property type="molecule type" value="Genomic_DNA"/>
</dbReference>
<dbReference type="InterPro" id="IPR005907">
    <property type="entry name" value="G1P_thy_trans_s"/>
</dbReference>
<keyword evidence="5 13" id="KW-0808">Transferase</keyword>
<comment type="catalytic activity">
    <reaction evidence="11">
        <text>dTTP + alpha-D-glucose 1-phosphate + H(+) = dTDP-alpha-D-glucose + diphosphate</text>
        <dbReference type="Rhea" id="RHEA:15225"/>
        <dbReference type="ChEBI" id="CHEBI:15378"/>
        <dbReference type="ChEBI" id="CHEBI:33019"/>
        <dbReference type="ChEBI" id="CHEBI:37568"/>
        <dbReference type="ChEBI" id="CHEBI:57477"/>
        <dbReference type="ChEBI" id="CHEBI:58601"/>
        <dbReference type="EC" id="2.7.7.24"/>
    </reaction>
</comment>
<gene>
    <name evidence="13" type="ORF">GQF01_28165</name>
</gene>
<dbReference type="PANTHER" id="PTHR43532">
    <property type="entry name" value="GLUCOSE-1-PHOSPHATE THYMIDYLYLTRANSFERASE"/>
    <property type="match status" value="1"/>
</dbReference>
<evidence type="ECO:0000259" key="12">
    <source>
        <dbReference type="Pfam" id="PF00483"/>
    </source>
</evidence>
<dbReference type="InterPro" id="IPR005835">
    <property type="entry name" value="NTP_transferase_dom"/>
</dbReference>
<evidence type="ECO:0000313" key="13">
    <source>
        <dbReference type="EMBL" id="MZQ85983.1"/>
    </source>
</evidence>
<evidence type="ECO:0000256" key="8">
    <source>
        <dbReference type="ARBA" id="ARBA00022842"/>
    </source>
</evidence>